<evidence type="ECO:0000313" key="2">
    <source>
        <dbReference type="EMBL" id="KXY50893.1"/>
    </source>
</evidence>
<sequence>MPGDDYMHINLNDGTNPLLNDYYYMQRNKLDIDFIMFIALASAPNAHSLIHAKYKENEWEYYQAYKESPYSKEPLLKIYLIETEAVLRKLIGIYAYCKNDSRNISEERKMEPLITIIKKGYSRAYRFVNERSEFNLLDYTDYIMKKSGGNNPYTVDFIYSVAICIYLASVWKKRALIPEEFLSTYDEMLNSPHSYQSKKFFLAKNKAGVKECMEQFGTTKIDANQSLFHWLAVNYLKRISEKEGKFLPEKEEEMNSYFMLLGNWIETLDLDPVEIQNKVFLSREEMELTFQELLIADIENENVSNKFELLLPAYLYMMAMAKMYKDLKKLYLEDKQEETYLANKIKEKKLKEKEESLKKLKKTTEFKLKEAKEQRLALEKQVKELEKYNARLESDVETLSKEKKELSSLRSFIYGMNSDIPQDTIKLDDVIHSLKKVKIAVFGGHPNWQLKIRESLPHVRVIDVDSLNKSISFIKNMDYVFVNTHYFNHTFYEKIMKEVNRTNAELVYLNRTTNTEMTLMEMHSYIK</sequence>
<dbReference type="AlphaFoldDB" id="A0A9X0MJA1"/>
<comment type="caution">
    <text evidence="2">The sequence shown here is derived from an EMBL/GenBank/DDBJ whole genome shotgun (WGS) entry which is preliminary data.</text>
</comment>
<organism evidence="2 3">
    <name type="scientific">Bacillus cereus</name>
    <dbReference type="NCBI Taxonomy" id="1396"/>
    <lineage>
        <taxon>Bacteria</taxon>
        <taxon>Bacillati</taxon>
        <taxon>Bacillota</taxon>
        <taxon>Bacilli</taxon>
        <taxon>Bacillales</taxon>
        <taxon>Bacillaceae</taxon>
        <taxon>Bacillus</taxon>
        <taxon>Bacillus cereus group</taxon>
    </lineage>
</organism>
<evidence type="ECO:0008006" key="4">
    <source>
        <dbReference type="Google" id="ProtNLM"/>
    </source>
</evidence>
<gene>
    <name evidence="2" type="ORF">AT268_30565</name>
</gene>
<protein>
    <recommendedName>
        <fullName evidence="4">DUF2325 domain-containing protein</fullName>
    </recommendedName>
</protein>
<dbReference type="Proteomes" id="UP000075476">
    <property type="component" value="Unassembled WGS sequence"/>
</dbReference>
<keyword evidence="1" id="KW-0175">Coiled coil</keyword>
<evidence type="ECO:0000256" key="1">
    <source>
        <dbReference type="SAM" id="Coils"/>
    </source>
</evidence>
<proteinExistence type="predicted"/>
<reference evidence="2 3" key="1">
    <citation type="submission" date="2015-12" db="EMBL/GenBank/DDBJ databases">
        <title>Bacillus cereus Group isolate.</title>
        <authorList>
            <person name="Kovac J."/>
        </authorList>
    </citation>
    <scope>NUCLEOTIDE SEQUENCE [LARGE SCALE GENOMIC DNA]</scope>
    <source>
        <strain evidence="2 3">FSL K6-0073</strain>
    </source>
</reference>
<accession>A0A9X0MJA1</accession>
<evidence type="ECO:0000313" key="3">
    <source>
        <dbReference type="Proteomes" id="UP000075476"/>
    </source>
</evidence>
<name>A0A9X0MJA1_BACCE</name>
<feature type="coiled-coil region" evidence="1">
    <location>
        <begin position="343"/>
        <end position="409"/>
    </location>
</feature>
<dbReference type="EMBL" id="LOMO01000001">
    <property type="protein sequence ID" value="KXY50893.1"/>
    <property type="molecule type" value="Genomic_DNA"/>
</dbReference>